<feature type="compositionally biased region" description="Acidic residues" evidence="1">
    <location>
        <begin position="51"/>
        <end position="61"/>
    </location>
</feature>
<dbReference type="EMBL" id="BOOC01000006">
    <property type="protein sequence ID" value="GIH39217.1"/>
    <property type="molecule type" value="Genomic_DNA"/>
</dbReference>
<evidence type="ECO:0000256" key="1">
    <source>
        <dbReference type="SAM" id="MobiDB-lite"/>
    </source>
</evidence>
<sequence length="61" mass="6112">MAHGDETAGGRGAGGEIPDRLPPLAQSPDAQPEGDPEGGASGDWHAPGADSADDVDEPYDE</sequence>
<gene>
    <name evidence="2" type="ORF">Mco01_22170</name>
</gene>
<dbReference type="RefSeq" id="WP_204056765.1">
    <property type="nucleotide sequence ID" value="NZ_BAAAGP010000016.1"/>
</dbReference>
<organism evidence="2 3">
    <name type="scientific">Microbispora corallina</name>
    <dbReference type="NCBI Taxonomy" id="83302"/>
    <lineage>
        <taxon>Bacteria</taxon>
        <taxon>Bacillati</taxon>
        <taxon>Actinomycetota</taxon>
        <taxon>Actinomycetes</taxon>
        <taxon>Streptosporangiales</taxon>
        <taxon>Streptosporangiaceae</taxon>
        <taxon>Microbispora</taxon>
    </lineage>
</organism>
<evidence type="ECO:0000313" key="3">
    <source>
        <dbReference type="Proteomes" id="UP000603904"/>
    </source>
</evidence>
<protein>
    <submittedName>
        <fullName evidence="2">Uncharacterized protein</fullName>
    </submittedName>
</protein>
<accession>A0ABQ4FWN5</accession>
<comment type="caution">
    <text evidence="2">The sequence shown here is derived from an EMBL/GenBank/DDBJ whole genome shotgun (WGS) entry which is preliminary data.</text>
</comment>
<keyword evidence="3" id="KW-1185">Reference proteome</keyword>
<feature type="region of interest" description="Disordered" evidence="1">
    <location>
        <begin position="1"/>
        <end position="61"/>
    </location>
</feature>
<reference evidence="2 3" key="1">
    <citation type="submission" date="2021-01" db="EMBL/GenBank/DDBJ databases">
        <title>Whole genome shotgun sequence of Microbispora corallina NBRC 16416.</title>
        <authorList>
            <person name="Komaki H."/>
            <person name="Tamura T."/>
        </authorList>
    </citation>
    <scope>NUCLEOTIDE SEQUENCE [LARGE SCALE GENOMIC DNA]</scope>
    <source>
        <strain evidence="2 3">NBRC 16416</strain>
    </source>
</reference>
<dbReference type="Proteomes" id="UP000603904">
    <property type="component" value="Unassembled WGS sequence"/>
</dbReference>
<proteinExistence type="predicted"/>
<name>A0ABQ4FWN5_9ACTN</name>
<evidence type="ECO:0000313" key="2">
    <source>
        <dbReference type="EMBL" id="GIH39217.1"/>
    </source>
</evidence>